<dbReference type="Gene3D" id="1.10.357.10">
    <property type="entry name" value="Tetracycline Repressor, domain 2"/>
    <property type="match status" value="1"/>
</dbReference>
<keyword evidence="4" id="KW-1185">Reference proteome</keyword>
<proteinExistence type="predicted"/>
<evidence type="ECO:0000259" key="2">
    <source>
        <dbReference type="Pfam" id="PF17754"/>
    </source>
</evidence>
<evidence type="ECO:0000313" key="4">
    <source>
        <dbReference type="Proteomes" id="UP001589532"/>
    </source>
</evidence>
<dbReference type="InterPro" id="IPR041347">
    <property type="entry name" value="MftR_C"/>
</dbReference>
<feature type="domain" description="MftR C-terminal" evidence="2">
    <location>
        <begin position="26"/>
        <end position="109"/>
    </location>
</feature>
<reference evidence="3 4" key="1">
    <citation type="submission" date="2024-09" db="EMBL/GenBank/DDBJ databases">
        <authorList>
            <person name="Sun Q."/>
            <person name="Mori K."/>
        </authorList>
    </citation>
    <scope>NUCLEOTIDE SEQUENCE [LARGE SCALE GENOMIC DNA]</scope>
    <source>
        <strain evidence="3 4">JCM 3143</strain>
    </source>
</reference>
<gene>
    <name evidence="3" type="ORF">ACFFSA_07755</name>
</gene>
<feature type="region of interest" description="Disordered" evidence="1">
    <location>
        <begin position="131"/>
        <end position="151"/>
    </location>
</feature>
<accession>A0ABV5RW24</accession>
<organism evidence="3 4">
    <name type="scientific">Nonomuraea helvata</name>
    <dbReference type="NCBI Taxonomy" id="37484"/>
    <lineage>
        <taxon>Bacteria</taxon>
        <taxon>Bacillati</taxon>
        <taxon>Actinomycetota</taxon>
        <taxon>Actinomycetes</taxon>
        <taxon>Streptosporangiales</taxon>
        <taxon>Streptosporangiaceae</taxon>
        <taxon>Nonomuraea</taxon>
    </lineage>
</organism>
<dbReference type="Pfam" id="PF17754">
    <property type="entry name" value="TetR_C_14"/>
    <property type="match status" value="1"/>
</dbReference>
<sequence>MTVSPERDLEAALVAAVRDRALGRSIPAALREHILEWRGKVDADERAAAVTRLVEETPALREYARRMWLRHETALAHAIAEATGAPADDLTCAALARFTLEAVDLARRHADPREAARAAFDLLEHGWAARAPGHGGAADTAKRSPAPAPQD</sequence>
<name>A0ABV5RW24_9ACTN</name>
<dbReference type="RefSeq" id="WP_345002488.1">
    <property type="nucleotide sequence ID" value="NZ_BAAAXV010000011.1"/>
</dbReference>
<comment type="caution">
    <text evidence="3">The sequence shown here is derived from an EMBL/GenBank/DDBJ whole genome shotgun (WGS) entry which is preliminary data.</text>
</comment>
<protein>
    <recommendedName>
        <fullName evidence="2">MftR C-terminal domain-containing protein</fullName>
    </recommendedName>
</protein>
<evidence type="ECO:0000313" key="3">
    <source>
        <dbReference type="EMBL" id="MFB9622974.1"/>
    </source>
</evidence>
<dbReference type="EMBL" id="JBHMBW010000004">
    <property type="protein sequence ID" value="MFB9622974.1"/>
    <property type="molecule type" value="Genomic_DNA"/>
</dbReference>
<dbReference type="Proteomes" id="UP001589532">
    <property type="component" value="Unassembled WGS sequence"/>
</dbReference>
<evidence type="ECO:0000256" key="1">
    <source>
        <dbReference type="SAM" id="MobiDB-lite"/>
    </source>
</evidence>